<dbReference type="AlphaFoldDB" id="A0A6P2CQ30"/>
<dbReference type="InterPro" id="IPR002789">
    <property type="entry name" value="HerA_central"/>
</dbReference>
<organism evidence="2 3">
    <name type="scientific">Leuconostoc litchii</name>
    <dbReference type="NCBI Taxonomy" id="1981069"/>
    <lineage>
        <taxon>Bacteria</taxon>
        <taxon>Bacillati</taxon>
        <taxon>Bacillota</taxon>
        <taxon>Bacilli</taxon>
        <taxon>Lactobacillales</taxon>
        <taxon>Lactobacillaceae</taxon>
        <taxon>Leuconostoc</taxon>
    </lineage>
</organism>
<dbReference type="Proteomes" id="UP000442244">
    <property type="component" value="Unassembled WGS sequence"/>
</dbReference>
<dbReference type="SUPFAM" id="SSF52540">
    <property type="entry name" value="P-loop containing nucleoside triphosphate hydrolases"/>
    <property type="match status" value="1"/>
</dbReference>
<name>A0A6P2CQ30_9LACO</name>
<dbReference type="InterPro" id="IPR027417">
    <property type="entry name" value="P-loop_NTPase"/>
</dbReference>
<proteinExistence type="predicted"/>
<reference evidence="2 3" key="1">
    <citation type="submission" date="2019-01" db="EMBL/GenBank/DDBJ databases">
        <title>Leuconostoc litchii sp. nov., a novel lactic acid bacterium isolated from lychee.</title>
        <authorList>
            <person name="Wang L.-T."/>
        </authorList>
    </citation>
    <scope>NUCLEOTIDE SEQUENCE [LARGE SCALE GENOMIC DNA]</scope>
    <source>
        <strain evidence="2 3">MB7</strain>
    </source>
</reference>
<feature type="domain" description="AAA+ ATPase" evidence="1">
    <location>
        <begin position="35"/>
        <end position="352"/>
    </location>
</feature>
<gene>
    <name evidence="2" type="ORF">ESZ47_03545</name>
</gene>
<keyword evidence="2" id="KW-0547">Nucleotide-binding</keyword>
<keyword evidence="2" id="KW-0067">ATP-binding</keyword>
<dbReference type="Gene3D" id="3.40.50.300">
    <property type="entry name" value="P-loop containing nucleotide triphosphate hydrolases"/>
    <property type="match status" value="2"/>
</dbReference>
<dbReference type="InterPro" id="IPR003593">
    <property type="entry name" value="AAA+_ATPase"/>
</dbReference>
<dbReference type="PANTHER" id="PTHR42957">
    <property type="entry name" value="HELICASE MJ1565-RELATED"/>
    <property type="match status" value="1"/>
</dbReference>
<keyword evidence="3" id="KW-1185">Reference proteome</keyword>
<protein>
    <submittedName>
        <fullName evidence="2">ATP-binding protein</fullName>
    </submittedName>
</protein>
<accession>A0A6P2CQ30</accession>
<evidence type="ECO:0000259" key="1">
    <source>
        <dbReference type="SMART" id="SM00382"/>
    </source>
</evidence>
<dbReference type="EMBL" id="SDGY01000001">
    <property type="protein sequence ID" value="TYC47222.1"/>
    <property type="molecule type" value="Genomic_DNA"/>
</dbReference>
<evidence type="ECO:0000313" key="3">
    <source>
        <dbReference type="Proteomes" id="UP000442244"/>
    </source>
</evidence>
<dbReference type="InterPro" id="IPR008571">
    <property type="entry name" value="HerA-like"/>
</dbReference>
<sequence length="408" mass="46605">MVNKQKITNSKLTFENQFLDIDEKKYLSVSADELLSQHLLITGVTGSGKSSTALTIIERLKKGQQNVIVLDPTGEYQSIPEVHRVVLGDDAFFDISNLSDLQIAQFLNITNKYLLDKLPTAIKSLQIQHNIIGQSGVYRKINRQQSEHDRFLSQLKLSDKYFDLNLLANQLQEEFILPYADERADFTLLGQVYDNATIAQVWSNLNDLKQTLQNEQVQSLLTRSNNSKIVHYDIRYLLRLFITRRASKQSLVVDLSLFSHNKQLNKLIIDILTNLMMSIRENYPQEFPVVVLIDEAHRYLTDITNENQGIFSIVREGRKLGLDLILSTQSPMDVPVELIGQFGSLIIHRINTKQEIQRLMINEDIAGLIATLSVGEAYLKTNQKKSLKRIKSVFSEINHDTSNVSFDL</sequence>
<dbReference type="RefSeq" id="WP_148604804.1">
    <property type="nucleotide sequence ID" value="NZ_SDGY01000001.1"/>
</dbReference>
<dbReference type="OrthoDB" id="9806951at2"/>
<dbReference type="SMART" id="SM00382">
    <property type="entry name" value="AAA"/>
    <property type="match status" value="1"/>
</dbReference>
<dbReference type="PANTHER" id="PTHR42957:SF2">
    <property type="entry name" value="HELICASE HERA CENTRAL DOMAIN-CONTAINING PROTEIN"/>
    <property type="match status" value="1"/>
</dbReference>
<evidence type="ECO:0000313" key="2">
    <source>
        <dbReference type="EMBL" id="TYC47222.1"/>
    </source>
</evidence>
<dbReference type="GO" id="GO:0005524">
    <property type="term" value="F:ATP binding"/>
    <property type="evidence" value="ECO:0007669"/>
    <property type="project" value="UniProtKB-KW"/>
</dbReference>
<comment type="caution">
    <text evidence="2">The sequence shown here is derived from an EMBL/GenBank/DDBJ whole genome shotgun (WGS) entry which is preliminary data.</text>
</comment>
<dbReference type="Pfam" id="PF01935">
    <property type="entry name" value="DUF87"/>
    <property type="match status" value="1"/>
</dbReference>